<accession>A0ACB9L728</accession>
<proteinExistence type="predicted"/>
<protein>
    <submittedName>
        <fullName evidence="1">Uncharacterized protein</fullName>
    </submittedName>
</protein>
<organism evidence="1 2">
    <name type="scientific">Bauhinia variegata</name>
    <name type="common">Purple orchid tree</name>
    <name type="synonym">Phanera variegata</name>
    <dbReference type="NCBI Taxonomy" id="167791"/>
    <lineage>
        <taxon>Eukaryota</taxon>
        <taxon>Viridiplantae</taxon>
        <taxon>Streptophyta</taxon>
        <taxon>Embryophyta</taxon>
        <taxon>Tracheophyta</taxon>
        <taxon>Spermatophyta</taxon>
        <taxon>Magnoliopsida</taxon>
        <taxon>eudicotyledons</taxon>
        <taxon>Gunneridae</taxon>
        <taxon>Pentapetalae</taxon>
        <taxon>rosids</taxon>
        <taxon>fabids</taxon>
        <taxon>Fabales</taxon>
        <taxon>Fabaceae</taxon>
        <taxon>Cercidoideae</taxon>
        <taxon>Cercideae</taxon>
        <taxon>Bauhiniinae</taxon>
        <taxon>Bauhinia</taxon>
    </lineage>
</organism>
<sequence>MKQLVVLRLYENKLSGDIPLELGECSGLKELLLGANVFQGSIPSSFGSLKSLEFLDLSRNNLSGTIPAELRKLSILKSLNLSFNHLHGEVPIGGVFSNITGLSLYGNDYLCGGTPELKLPACPVIHLKKPKKPLHLKVILIIVVTGAFLCSLVLIIILHMIKKPKWLSSANSFEDRLLMVSYGELYEATSGFSSTKLIGRGSFGSVYKGTLRCFNKPIAVKVLNLQTHGASKSFVAECRALATVRHRNLVKILTCCSSIDYKGADFKALVFEFMPNESLENWLHKDQQHSESENKNLNLIQRLDVAIDVAQALDYLHNDSEEGNASREQATSSTVKGTIGYIAPEYGMCGGISAEGDIYSYGILLLEMIVGRKPTDSIFSENLSLKMMCKMALPEGLIEQVDPHLLVQSDDTYKEALVSLAKIGVACSSELPGELTGIKDVIVELLAIKRRLSCPQGITIVTQN</sequence>
<name>A0ACB9L728_BAUVA</name>
<dbReference type="EMBL" id="CM039437">
    <property type="protein sequence ID" value="KAI4305258.1"/>
    <property type="molecule type" value="Genomic_DNA"/>
</dbReference>
<dbReference type="Proteomes" id="UP000828941">
    <property type="component" value="Chromosome 12"/>
</dbReference>
<keyword evidence="2" id="KW-1185">Reference proteome</keyword>
<gene>
    <name evidence="1" type="ORF">L6164_028633</name>
</gene>
<evidence type="ECO:0000313" key="2">
    <source>
        <dbReference type="Proteomes" id="UP000828941"/>
    </source>
</evidence>
<comment type="caution">
    <text evidence="1">The sequence shown here is derived from an EMBL/GenBank/DDBJ whole genome shotgun (WGS) entry which is preliminary data.</text>
</comment>
<reference evidence="1 2" key="1">
    <citation type="journal article" date="2022" name="DNA Res.">
        <title>Chromosomal-level genome assembly of the orchid tree Bauhinia variegata (Leguminosae; Cercidoideae) supports the allotetraploid origin hypothesis of Bauhinia.</title>
        <authorList>
            <person name="Zhong Y."/>
            <person name="Chen Y."/>
            <person name="Zheng D."/>
            <person name="Pang J."/>
            <person name="Liu Y."/>
            <person name="Luo S."/>
            <person name="Meng S."/>
            <person name="Qian L."/>
            <person name="Wei D."/>
            <person name="Dai S."/>
            <person name="Zhou R."/>
        </authorList>
    </citation>
    <scope>NUCLEOTIDE SEQUENCE [LARGE SCALE GENOMIC DNA]</scope>
    <source>
        <strain evidence="1">BV-YZ2020</strain>
    </source>
</reference>
<evidence type="ECO:0000313" key="1">
    <source>
        <dbReference type="EMBL" id="KAI4305258.1"/>
    </source>
</evidence>